<dbReference type="PROSITE" id="PS50893">
    <property type="entry name" value="ABC_TRANSPORTER_2"/>
    <property type="match status" value="1"/>
</dbReference>
<dbReference type="Gene3D" id="3.40.50.300">
    <property type="entry name" value="P-loop containing nucleotide triphosphate hydrolases"/>
    <property type="match status" value="1"/>
</dbReference>
<dbReference type="RefSeq" id="WP_069959044.1">
    <property type="nucleotide sequence ID" value="NZ_MCGG01000055.1"/>
</dbReference>
<sequence>MTNSIQVTGLNKTFKGTKALDVIDFTAAQGEMVALIGASGSGKSTLIRHIAGLMAGDRHRDNGTVEVHGKIIQSQGRIMRNVRQHRHHISVIFQQFNLVSRMSVMNNVLLGKLGTIPNWRGSLGTFTKSEKLEALNALDRVGMAKYAGQRASTLSGGQQQRVAIARALVQKSDIILADEPIASLDPESSRKVMETLARIHKEDGKTVVVSLHQVDYALKYCPRTLALKNGKTHYDGPSRDLSVEFLNNLYGASSLDMHIPVELEIPDEAPILAAPHTVARPTPKFDVRSEPVMGSA</sequence>
<keyword evidence="9" id="KW-1185">Reference proteome</keyword>
<dbReference type="InterPro" id="IPR003439">
    <property type="entry name" value="ABC_transporter-like_ATP-bd"/>
</dbReference>
<evidence type="ECO:0000256" key="1">
    <source>
        <dbReference type="ARBA" id="ARBA00022448"/>
    </source>
</evidence>
<protein>
    <submittedName>
        <fullName evidence="8">Phosphonate ABC transporter ATP-binding protein</fullName>
    </submittedName>
</protein>
<evidence type="ECO:0000259" key="7">
    <source>
        <dbReference type="PROSITE" id="PS50893"/>
    </source>
</evidence>
<name>A0A1E5Q5K5_9PROT</name>
<keyword evidence="4 8" id="KW-0067">ATP-binding</keyword>
<evidence type="ECO:0000256" key="3">
    <source>
        <dbReference type="ARBA" id="ARBA00022741"/>
    </source>
</evidence>
<dbReference type="InterPro" id="IPR017871">
    <property type="entry name" value="ABC_transporter-like_CS"/>
</dbReference>
<dbReference type="InterPro" id="IPR050086">
    <property type="entry name" value="MetN_ABC_transporter-like"/>
</dbReference>
<reference evidence="9" key="1">
    <citation type="submission" date="2016-07" db="EMBL/GenBank/DDBJ databases">
        <authorList>
            <person name="Florea S."/>
            <person name="Webb J.S."/>
            <person name="Jaromczyk J."/>
            <person name="Schardl C.L."/>
        </authorList>
    </citation>
    <scope>NUCLEOTIDE SEQUENCE [LARGE SCALE GENOMIC DNA]</scope>
    <source>
        <strain evidence="9">MV-1</strain>
    </source>
</reference>
<evidence type="ECO:0000256" key="6">
    <source>
        <dbReference type="ARBA" id="ARBA00023136"/>
    </source>
</evidence>
<dbReference type="SUPFAM" id="SSF52540">
    <property type="entry name" value="P-loop containing nucleoside triphosphate hydrolases"/>
    <property type="match status" value="1"/>
</dbReference>
<evidence type="ECO:0000256" key="2">
    <source>
        <dbReference type="ARBA" id="ARBA00022475"/>
    </source>
</evidence>
<dbReference type="Pfam" id="PF00005">
    <property type="entry name" value="ABC_tran"/>
    <property type="match status" value="1"/>
</dbReference>
<dbReference type="PROSITE" id="PS00211">
    <property type="entry name" value="ABC_TRANSPORTER_1"/>
    <property type="match status" value="1"/>
</dbReference>
<keyword evidence="1" id="KW-0813">Transport</keyword>
<dbReference type="GO" id="GO:0005524">
    <property type="term" value="F:ATP binding"/>
    <property type="evidence" value="ECO:0007669"/>
    <property type="project" value="UniProtKB-KW"/>
</dbReference>
<keyword evidence="5" id="KW-1278">Translocase</keyword>
<dbReference type="AlphaFoldDB" id="A0A1E5Q5K5"/>
<proteinExistence type="predicted"/>
<gene>
    <name evidence="8" type="ORF">BEN30_15350</name>
</gene>
<dbReference type="InterPro" id="IPR003593">
    <property type="entry name" value="AAA+_ATPase"/>
</dbReference>
<dbReference type="PANTHER" id="PTHR43166:SF6">
    <property type="entry name" value="PHOSPHONATES IMPORT ATP-BINDING PROTEIN PHNC"/>
    <property type="match status" value="1"/>
</dbReference>
<dbReference type="NCBIfam" id="TIGR02315">
    <property type="entry name" value="ABC_phnC"/>
    <property type="match status" value="1"/>
</dbReference>
<keyword evidence="6" id="KW-0472">Membrane</keyword>
<dbReference type="STRING" id="28181.BEN30_15350"/>
<feature type="domain" description="ABC transporter" evidence="7">
    <location>
        <begin position="5"/>
        <end position="254"/>
    </location>
</feature>
<evidence type="ECO:0000313" key="9">
    <source>
        <dbReference type="Proteomes" id="UP000095347"/>
    </source>
</evidence>
<accession>A0A1E5Q5K5</accession>
<dbReference type="GO" id="GO:0016020">
    <property type="term" value="C:membrane"/>
    <property type="evidence" value="ECO:0007669"/>
    <property type="project" value="InterPro"/>
</dbReference>
<dbReference type="SMART" id="SM00382">
    <property type="entry name" value="AAA"/>
    <property type="match status" value="1"/>
</dbReference>
<keyword evidence="2" id="KW-1003">Cell membrane</keyword>
<dbReference type="OrthoDB" id="9802264at2"/>
<dbReference type="PANTHER" id="PTHR43166">
    <property type="entry name" value="AMINO ACID IMPORT ATP-BINDING PROTEIN"/>
    <property type="match status" value="1"/>
</dbReference>
<evidence type="ECO:0000313" key="8">
    <source>
        <dbReference type="EMBL" id="OEJ65154.1"/>
    </source>
</evidence>
<dbReference type="EMBL" id="MCGG01000055">
    <property type="protein sequence ID" value="OEJ65154.1"/>
    <property type="molecule type" value="Genomic_DNA"/>
</dbReference>
<organism evidence="8 9">
    <name type="scientific">Magnetovibrio blakemorei</name>
    <dbReference type="NCBI Taxonomy" id="28181"/>
    <lineage>
        <taxon>Bacteria</taxon>
        <taxon>Pseudomonadati</taxon>
        <taxon>Pseudomonadota</taxon>
        <taxon>Alphaproteobacteria</taxon>
        <taxon>Rhodospirillales</taxon>
        <taxon>Magnetovibrionaceae</taxon>
        <taxon>Magnetovibrio</taxon>
    </lineage>
</organism>
<keyword evidence="3" id="KW-0547">Nucleotide-binding</keyword>
<dbReference type="InterPro" id="IPR027417">
    <property type="entry name" value="P-loop_NTPase"/>
</dbReference>
<dbReference type="GO" id="GO:0015416">
    <property type="term" value="F:ABC-type phosphonate transporter activity"/>
    <property type="evidence" value="ECO:0007669"/>
    <property type="project" value="InterPro"/>
</dbReference>
<dbReference type="GO" id="GO:0016887">
    <property type="term" value="F:ATP hydrolysis activity"/>
    <property type="evidence" value="ECO:0007669"/>
    <property type="project" value="InterPro"/>
</dbReference>
<comment type="caution">
    <text evidence="8">The sequence shown here is derived from an EMBL/GenBank/DDBJ whole genome shotgun (WGS) entry which is preliminary data.</text>
</comment>
<evidence type="ECO:0000256" key="5">
    <source>
        <dbReference type="ARBA" id="ARBA00022967"/>
    </source>
</evidence>
<dbReference type="CDD" id="cd03256">
    <property type="entry name" value="ABC_PhnC_transporter"/>
    <property type="match status" value="1"/>
</dbReference>
<dbReference type="Proteomes" id="UP000095347">
    <property type="component" value="Unassembled WGS sequence"/>
</dbReference>
<dbReference type="InterPro" id="IPR012693">
    <property type="entry name" value="ABC_transpr_PhnC"/>
</dbReference>
<evidence type="ECO:0000256" key="4">
    <source>
        <dbReference type="ARBA" id="ARBA00022840"/>
    </source>
</evidence>